<protein>
    <recommendedName>
        <fullName evidence="2">Macro domain-containing protein</fullName>
    </recommendedName>
</protein>
<dbReference type="InterPro" id="IPR050892">
    <property type="entry name" value="ADP-ribose_metab_enzymes"/>
</dbReference>
<feature type="compositionally biased region" description="Low complexity" evidence="1">
    <location>
        <begin position="48"/>
        <end position="60"/>
    </location>
</feature>
<evidence type="ECO:0000259" key="2">
    <source>
        <dbReference type="PROSITE" id="PS51154"/>
    </source>
</evidence>
<dbReference type="OrthoDB" id="2155246at2759"/>
<proteinExistence type="predicted"/>
<feature type="region of interest" description="Disordered" evidence="1">
    <location>
        <begin position="207"/>
        <end position="255"/>
    </location>
</feature>
<dbReference type="Proteomes" id="UP000444721">
    <property type="component" value="Unassembled WGS sequence"/>
</dbReference>
<dbReference type="PROSITE" id="PS51154">
    <property type="entry name" value="MACRO"/>
    <property type="match status" value="1"/>
</dbReference>
<feature type="compositionally biased region" description="Low complexity" evidence="1">
    <location>
        <begin position="215"/>
        <end position="226"/>
    </location>
</feature>
<accession>A0A6A5CA69</accession>
<feature type="region of interest" description="Disordered" evidence="1">
    <location>
        <begin position="41"/>
        <end position="60"/>
    </location>
</feature>
<dbReference type="Gene3D" id="3.40.220.10">
    <property type="entry name" value="Leucine Aminopeptidase, subunit E, domain 1"/>
    <property type="match status" value="1"/>
</dbReference>
<dbReference type="InterPro" id="IPR002589">
    <property type="entry name" value="Macro_dom"/>
</dbReference>
<dbReference type="RefSeq" id="XP_044568575.1">
    <property type="nucleotide sequence ID" value="XM_044711558.1"/>
</dbReference>
<organism evidence="3 4">
    <name type="scientific">Naegleria fowleri</name>
    <name type="common">Brain eating amoeba</name>
    <dbReference type="NCBI Taxonomy" id="5763"/>
    <lineage>
        <taxon>Eukaryota</taxon>
        <taxon>Discoba</taxon>
        <taxon>Heterolobosea</taxon>
        <taxon>Tetramitia</taxon>
        <taxon>Eutetramitia</taxon>
        <taxon>Vahlkampfiidae</taxon>
        <taxon>Naegleria</taxon>
    </lineage>
</organism>
<dbReference type="VEuPathDB" id="AmoebaDB:FDP41_007777"/>
<evidence type="ECO:0000313" key="3">
    <source>
        <dbReference type="EMBL" id="KAF0983862.1"/>
    </source>
</evidence>
<dbReference type="VEuPathDB" id="AmoebaDB:NF0018670"/>
<name>A0A6A5CA69_NAEFO</name>
<evidence type="ECO:0000313" key="4">
    <source>
        <dbReference type="Proteomes" id="UP000444721"/>
    </source>
</evidence>
<dbReference type="GeneID" id="68114995"/>
<feature type="domain" description="Macro" evidence="2">
    <location>
        <begin position="51"/>
        <end position="210"/>
    </location>
</feature>
<sequence>MKEEPYDDDATTTIADLIRTGEGATTAASSSTIITELNIKNNNNTMGSTSSDNQHSNSSNTYGFSEKVGDLFSDENTDSICHCVSEDLAMSKGIALIFKNKYERVDELRKQNAKTGGLAVLHIPEENRYIYYLVTKPKYFLKPTYDTLLSSLKCMKQHAIEHNVKRISMPLIGCGLDKLVWPRVRTLLDETFGDMEMHLTLYKLENNDSTRKSRNNNGNRGGSSSKRGGRGGGQKRSNNPSQNSGFNQRGGKKTK</sequence>
<dbReference type="AlphaFoldDB" id="A0A6A5CA69"/>
<evidence type="ECO:0000256" key="1">
    <source>
        <dbReference type="SAM" id="MobiDB-lite"/>
    </source>
</evidence>
<reference evidence="3 4" key="1">
    <citation type="journal article" date="2019" name="Sci. Rep.">
        <title>Nanopore sequencing improves the draft genome of the human pathogenic amoeba Naegleria fowleri.</title>
        <authorList>
            <person name="Liechti N."/>
            <person name="Schurch N."/>
            <person name="Bruggmann R."/>
            <person name="Wittwer M."/>
        </authorList>
    </citation>
    <scope>NUCLEOTIDE SEQUENCE [LARGE SCALE GENOMIC DNA]</scope>
    <source>
        <strain evidence="3 4">ATCC 30894</strain>
    </source>
</reference>
<dbReference type="VEuPathDB" id="AmoebaDB:NfTy_005910"/>
<dbReference type="PANTHER" id="PTHR12521">
    <property type="entry name" value="PROTEIN C6ORF130"/>
    <property type="match status" value="1"/>
</dbReference>
<dbReference type="CDD" id="cd02901">
    <property type="entry name" value="Macro_Poa1p-like"/>
    <property type="match status" value="1"/>
</dbReference>
<dbReference type="GO" id="GO:0140291">
    <property type="term" value="P:peptidyl-glutamate ADP-deribosylation"/>
    <property type="evidence" value="ECO:0007669"/>
    <property type="project" value="TreeGrafter"/>
</dbReference>
<comment type="caution">
    <text evidence="3">The sequence shown here is derived from an EMBL/GenBank/DDBJ whole genome shotgun (WGS) entry which is preliminary data.</text>
</comment>
<dbReference type="PANTHER" id="PTHR12521:SF0">
    <property type="entry name" value="ADP-RIBOSE GLYCOHYDROLASE OARD1"/>
    <property type="match status" value="1"/>
</dbReference>
<dbReference type="InterPro" id="IPR043472">
    <property type="entry name" value="Macro_dom-like"/>
</dbReference>
<gene>
    <name evidence="3" type="ORF">FDP41_007777</name>
</gene>
<keyword evidence="4" id="KW-1185">Reference proteome</keyword>
<dbReference type="EMBL" id="VFQX01000004">
    <property type="protein sequence ID" value="KAF0983862.1"/>
    <property type="molecule type" value="Genomic_DNA"/>
</dbReference>
<dbReference type="SUPFAM" id="SSF52949">
    <property type="entry name" value="Macro domain-like"/>
    <property type="match status" value="1"/>
</dbReference>